<dbReference type="CDD" id="cd00067">
    <property type="entry name" value="GAL4"/>
    <property type="match status" value="1"/>
</dbReference>
<dbReference type="SMART" id="SM00066">
    <property type="entry name" value="GAL4"/>
    <property type="match status" value="1"/>
</dbReference>
<keyword evidence="5" id="KW-1185">Reference proteome</keyword>
<dbReference type="SUPFAM" id="SSF57701">
    <property type="entry name" value="Zn2/Cys6 DNA-binding domain"/>
    <property type="match status" value="1"/>
</dbReference>
<dbReference type="PANTHER" id="PTHR37534">
    <property type="entry name" value="TRANSCRIPTIONAL ACTIVATOR PROTEIN UGA3"/>
    <property type="match status" value="1"/>
</dbReference>
<dbReference type="AlphaFoldDB" id="A0A2J6RSM2"/>
<dbReference type="OrthoDB" id="1919336at2759"/>
<dbReference type="PROSITE" id="PS50048">
    <property type="entry name" value="ZN2_CY6_FUNGAL_2"/>
    <property type="match status" value="1"/>
</dbReference>
<dbReference type="GO" id="GO:0000981">
    <property type="term" value="F:DNA-binding transcription factor activity, RNA polymerase II-specific"/>
    <property type="evidence" value="ECO:0007669"/>
    <property type="project" value="InterPro"/>
</dbReference>
<dbReference type="InterPro" id="IPR036864">
    <property type="entry name" value="Zn2-C6_fun-type_DNA-bd_sf"/>
</dbReference>
<accession>A0A2J6RSM2</accession>
<protein>
    <recommendedName>
        <fullName evidence="3">Zn(2)-C6 fungal-type domain-containing protein</fullName>
    </recommendedName>
</protein>
<dbReference type="PANTHER" id="PTHR37534:SF46">
    <property type="entry name" value="ZN(II)2CYS6 TRANSCRIPTION FACTOR (EUROFUNG)"/>
    <property type="match status" value="1"/>
</dbReference>
<evidence type="ECO:0000259" key="3">
    <source>
        <dbReference type="PROSITE" id="PS50048"/>
    </source>
</evidence>
<dbReference type="Pfam" id="PF00172">
    <property type="entry name" value="Zn_clus"/>
    <property type="match status" value="1"/>
</dbReference>
<sequence length="503" mass="56716">MAAKARLRTKLGCLTCRQRKKKCDELRPVCSGCSSRKSLECKWPTEHDNAQDRRLRKVTIRTTTLYTEHTESTDSTESTESIISDRSDSGYASTPEEQKMESQGVVLHKQSLSPKWSNKGSPDLTVGFGWDNEPVMLAFYFKQMLPGFIHERSHPRFMECHYMCNLVQDSQPLRDTALACAAMTMSWKPSADPRWGIKMRRQALSYKTSALASLQDQIANGSVTGTEDWLLATANQLTLLDNRDHNTFASTSNTHIRAMLNLIKLRTASNLAILKAGLPLPEKELSAHAFERVCYEAVLYHGATMMLFDRDFDMLDGSAEWQMLEDYFRDPPVPSEAHEENWPVLGMPFDVFRLVVIASRLSRIAILTTAELEIAAFVLAELSSWYEVIPATGKFTSGHSYLVAANALIRRLVAQQPDGDLLLDDKHQPDVEMAAVISTIEIGHQFNKYPLWPLTVFYRLSLDPRERKILEHAISAALQNTDGDIARFAPRETINMFLVAPGL</sequence>
<evidence type="ECO:0000256" key="2">
    <source>
        <dbReference type="SAM" id="MobiDB-lite"/>
    </source>
</evidence>
<dbReference type="EMBL" id="KZ613944">
    <property type="protein sequence ID" value="PMD41519.1"/>
    <property type="molecule type" value="Genomic_DNA"/>
</dbReference>
<dbReference type="STRING" id="1149755.A0A2J6RSM2"/>
<dbReference type="GO" id="GO:0008270">
    <property type="term" value="F:zinc ion binding"/>
    <property type="evidence" value="ECO:0007669"/>
    <property type="project" value="InterPro"/>
</dbReference>
<feature type="region of interest" description="Disordered" evidence="2">
    <location>
        <begin position="66"/>
        <end position="102"/>
    </location>
</feature>
<reference evidence="4 5" key="1">
    <citation type="submission" date="2016-04" db="EMBL/GenBank/DDBJ databases">
        <title>A degradative enzymes factory behind the ericoid mycorrhizal symbiosis.</title>
        <authorList>
            <consortium name="DOE Joint Genome Institute"/>
            <person name="Martino E."/>
            <person name="Morin E."/>
            <person name="Grelet G."/>
            <person name="Kuo A."/>
            <person name="Kohler A."/>
            <person name="Daghino S."/>
            <person name="Barry K."/>
            <person name="Choi C."/>
            <person name="Cichocki N."/>
            <person name="Clum A."/>
            <person name="Copeland A."/>
            <person name="Hainaut M."/>
            <person name="Haridas S."/>
            <person name="Labutti K."/>
            <person name="Lindquist E."/>
            <person name="Lipzen A."/>
            <person name="Khouja H.-R."/>
            <person name="Murat C."/>
            <person name="Ohm R."/>
            <person name="Olson A."/>
            <person name="Spatafora J."/>
            <person name="Veneault-Fourrey C."/>
            <person name="Henrissat B."/>
            <person name="Grigoriev I."/>
            <person name="Martin F."/>
            <person name="Perotto S."/>
        </authorList>
    </citation>
    <scope>NUCLEOTIDE SEQUENCE [LARGE SCALE GENOMIC DNA]</scope>
    <source>
        <strain evidence="4 5">F</strain>
    </source>
</reference>
<name>A0A2J6RSM2_HYAVF</name>
<feature type="compositionally biased region" description="Low complexity" evidence="2">
    <location>
        <begin position="66"/>
        <end position="82"/>
    </location>
</feature>
<evidence type="ECO:0000313" key="4">
    <source>
        <dbReference type="EMBL" id="PMD41519.1"/>
    </source>
</evidence>
<evidence type="ECO:0000256" key="1">
    <source>
        <dbReference type="ARBA" id="ARBA00023242"/>
    </source>
</evidence>
<feature type="domain" description="Zn(2)-C6 fungal-type" evidence="3">
    <location>
        <begin position="12"/>
        <end position="43"/>
    </location>
</feature>
<evidence type="ECO:0000313" key="5">
    <source>
        <dbReference type="Proteomes" id="UP000235786"/>
    </source>
</evidence>
<keyword evidence="1" id="KW-0539">Nucleus</keyword>
<dbReference type="Proteomes" id="UP000235786">
    <property type="component" value="Unassembled WGS sequence"/>
</dbReference>
<gene>
    <name evidence="4" type="ORF">L207DRAFT_328301</name>
</gene>
<dbReference type="InterPro" id="IPR001138">
    <property type="entry name" value="Zn2Cys6_DnaBD"/>
</dbReference>
<dbReference type="PROSITE" id="PS00463">
    <property type="entry name" value="ZN2_CY6_FUNGAL_1"/>
    <property type="match status" value="1"/>
</dbReference>
<proteinExistence type="predicted"/>
<dbReference type="Gene3D" id="4.10.240.10">
    <property type="entry name" value="Zn(2)-C6 fungal-type DNA-binding domain"/>
    <property type="match status" value="1"/>
</dbReference>
<organism evidence="4 5">
    <name type="scientific">Hyaloscypha variabilis (strain UAMH 11265 / GT02V1 / F)</name>
    <name type="common">Meliniomyces variabilis</name>
    <dbReference type="NCBI Taxonomy" id="1149755"/>
    <lineage>
        <taxon>Eukaryota</taxon>
        <taxon>Fungi</taxon>
        <taxon>Dikarya</taxon>
        <taxon>Ascomycota</taxon>
        <taxon>Pezizomycotina</taxon>
        <taxon>Leotiomycetes</taxon>
        <taxon>Helotiales</taxon>
        <taxon>Hyaloscyphaceae</taxon>
        <taxon>Hyaloscypha</taxon>
        <taxon>Hyaloscypha variabilis</taxon>
    </lineage>
</organism>